<protein>
    <submittedName>
        <fullName evidence="2">Potassium sodium hyperpolarization-activated cyclic nucleotide-gated channel 2-like</fullName>
        <ecNumber evidence="2">2.7.11.11</ecNumber>
    </submittedName>
</protein>
<proteinExistence type="predicted"/>
<reference evidence="2 3" key="1">
    <citation type="journal article" date="2018" name="Sci. Rep.">
        <title>Genomic signatures of local adaptation to the degree of environmental predictability in rotifers.</title>
        <authorList>
            <person name="Franch-Gras L."/>
            <person name="Hahn C."/>
            <person name="Garcia-Roger E.M."/>
            <person name="Carmona M.J."/>
            <person name="Serra M."/>
            <person name="Gomez A."/>
        </authorList>
    </citation>
    <scope>NUCLEOTIDE SEQUENCE [LARGE SCALE GENOMIC DNA]</scope>
    <source>
        <strain evidence="2">HYR1</strain>
    </source>
</reference>
<dbReference type="GO" id="GO:0004691">
    <property type="term" value="F:cAMP-dependent protein kinase activity"/>
    <property type="evidence" value="ECO:0007669"/>
    <property type="project" value="UniProtKB-EC"/>
</dbReference>
<keyword evidence="2" id="KW-0808">Transferase</keyword>
<accession>A0A3M7PT31</accession>
<organism evidence="2 3">
    <name type="scientific">Brachionus plicatilis</name>
    <name type="common">Marine rotifer</name>
    <name type="synonym">Brachionus muelleri</name>
    <dbReference type="NCBI Taxonomy" id="10195"/>
    <lineage>
        <taxon>Eukaryota</taxon>
        <taxon>Metazoa</taxon>
        <taxon>Spiralia</taxon>
        <taxon>Gnathifera</taxon>
        <taxon>Rotifera</taxon>
        <taxon>Eurotatoria</taxon>
        <taxon>Monogononta</taxon>
        <taxon>Pseudotrocha</taxon>
        <taxon>Ploima</taxon>
        <taxon>Brachionidae</taxon>
        <taxon>Brachionus</taxon>
    </lineage>
</organism>
<dbReference type="Proteomes" id="UP000276133">
    <property type="component" value="Unassembled WGS sequence"/>
</dbReference>
<dbReference type="GO" id="GO:0035725">
    <property type="term" value="P:sodium ion transmembrane transport"/>
    <property type="evidence" value="ECO:0007669"/>
    <property type="project" value="TreeGrafter"/>
</dbReference>
<dbReference type="GO" id="GO:0005249">
    <property type="term" value="F:voltage-gated potassium channel activity"/>
    <property type="evidence" value="ECO:0007669"/>
    <property type="project" value="TreeGrafter"/>
</dbReference>
<dbReference type="PANTHER" id="PTHR45689:SF5">
    <property type="entry name" value="I[[H]] CHANNEL, ISOFORM E"/>
    <property type="match status" value="1"/>
</dbReference>
<dbReference type="GO" id="GO:0003254">
    <property type="term" value="P:regulation of membrane depolarization"/>
    <property type="evidence" value="ECO:0007669"/>
    <property type="project" value="TreeGrafter"/>
</dbReference>
<dbReference type="CDD" id="cd00038">
    <property type="entry name" value="CAP_ED"/>
    <property type="match status" value="1"/>
</dbReference>
<dbReference type="InterPro" id="IPR051413">
    <property type="entry name" value="K/Na_HCN_channel"/>
</dbReference>
<dbReference type="PROSITE" id="PS50042">
    <property type="entry name" value="CNMP_BINDING_3"/>
    <property type="match status" value="1"/>
</dbReference>
<evidence type="ECO:0000313" key="2">
    <source>
        <dbReference type="EMBL" id="RNA02302.1"/>
    </source>
</evidence>
<dbReference type="SUPFAM" id="SSF51206">
    <property type="entry name" value="cAMP-binding domain-like"/>
    <property type="match status" value="1"/>
</dbReference>
<gene>
    <name evidence="2" type="ORF">BpHYR1_022792</name>
</gene>
<feature type="domain" description="Cyclic nucleotide-binding" evidence="1">
    <location>
        <begin position="1"/>
        <end position="45"/>
    </location>
</feature>
<dbReference type="EC" id="2.7.11.11" evidence="2"/>
<comment type="caution">
    <text evidence="2">The sequence shown here is derived from an EMBL/GenBank/DDBJ whole genome shotgun (WGS) entry which is preliminary data.</text>
</comment>
<dbReference type="AlphaFoldDB" id="A0A3M7PT31"/>
<evidence type="ECO:0000259" key="1">
    <source>
        <dbReference type="PROSITE" id="PS50042"/>
    </source>
</evidence>
<dbReference type="PANTHER" id="PTHR45689">
    <property type="entry name" value="I[[H]] CHANNEL, ISOFORM E"/>
    <property type="match status" value="1"/>
</dbReference>
<evidence type="ECO:0000313" key="3">
    <source>
        <dbReference type="Proteomes" id="UP000276133"/>
    </source>
</evidence>
<dbReference type="Gene3D" id="2.60.120.10">
    <property type="entry name" value="Jelly Rolls"/>
    <property type="match status" value="1"/>
</dbReference>
<dbReference type="EMBL" id="REGN01008928">
    <property type="protein sequence ID" value="RNA02302.1"/>
    <property type="molecule type" value="Genomic_DNA"/>
</dbReference>
<keyword evidence="3" id="KW-1185">Reference proteome</keyword>
<dbReference type="OrthoDB" id="421226at2759"/>
<dbReference type="InterPro" id="IPR014710">
    <property type="entry name" value="RmlC-like_jellyroll"/>
</dbReference>
<dbReference type="InterPro" id="IPR000595">
    <property type="entry name" value="cNMP-bd_dom"/>
</dbReference>
<dbReference type="STRING" id="10195.A0A3M7PT31"/>
<dbReference type="GO" id="GO:0098855">
    <property type="term" value="C:HCN channel complex"/>
    <property type="evidence" value="ECO:0007669"/>
    <property type="project" value="TreeGrafter"/>
</dbReference>
<name>A0A3M7PT31_BRAPC</name>
<dbReference type="Pfam" id="PF00027">
    <property type="entry name" value="cNMP_binding"/>
    <property type="match status" value="1"/>
</dbReference>
<dbReference type="InterPro" id="IPR018490">
    <property type="entry name" value="cNMP-bd_dom_sf"/>
</dbReference>
<sequence>MTTLSDGSYFGEICLLTRATRVVSCQAVTYFNLYSLSVDHFYNVLNQYPMMKQNMESLANKGLSKLVKKPSIIGSQQNLIIEQGYIVSNKNH</sequence>